<dbReference type="EMBL" id="VCGU01000002">
    <property type="protein sequence ID" value="TRY79086.1"/>
    <property type="molecule type" value="Genomic_DNA"/>
</dbReference>
<dbReference type="AlphaFoldDB" id="A0A553PN34"/>
<organism evidence="1 2">
    <name type="scientific">Tigriopus californicus</name>
    <name type="common">Marine copepod</name>
    <dbReference type="NCBI Taxonomy" id="6832"/>
    <lineage>
        <taxon>Eukaryota</taxon>
        <taxon>Metazoa</taxon>
        <taxon>Ecdysozoa</taxon>
        <taxon>Arthropoda</taxon>
        <taxon>Crustacea</taxon>
        <taxon>Multicrustacea</taxon>
        <taxon>Hexanauplia</taxon>
        <taxon>Copepoda</taxon>
        <taxon>Harpacticoida</taxon>
        <taxon>Harpacticidae</taxon>
        <taxon>Tigriopus</taxon>
    </lineage>
</organism>
<evidence type="ECO:0000313" key="1">
    <source>
        <dbReference type="EMBL" id="TRY79086.1"/>
    </source>
</evidence>
<evidence type="ECO:0000313" key="2">
    <source>
        <dbReference type="Proteomes" id="UP000318571"/>
    </source>
</evidence>
<gene>
    <name evidence="1" type="ORF">TCAL_13399</name>
</gene>
<keyword evidence="2" id="KW-1185">Reference proteome</keyword>
<proteinExistence type="predicted"/>
<protein>
    <submittedName>
        <fullName evidence="1">Uncharacterized protein</fullName>
    </submittedName>
</protein>
<sequence>MGMFKVAAIPVVKTVPQNRTIPSGSALFTRLNVQPGFSDKMSHRFITIGTNSQAKNSPLATLSIVFSRPKEGLGATALIQDQLVQYPCSKSSLYVDASEACNDLRFVLGNQGVGTGLANRQWSVKVRKLKFKLRERGNCKICYTAIDVIDVSVNGLEEVGLIFMDTKCCGYTPVGLPEMGFDCIVIPGLRKSVAPSTLVGDSVCGNGAGLPSANHSTFASGVIVLRQKQNWGFWGFGWCILKIRTDVDGGKEED</sequence>
<dbReference type="Proteomes" id="UP000318571">
    <property type="component" value="Chromosome 6"/>
</dbReference>
<reference evidence="1 2" key="1">
    <citation type="journal article" date="2018" name="Nat. Ecol. Evol.">
        <title>Genomic signatures of mitonuclear coevolution across populations of Tigriopus californicus.</title>
        <authorList>
            <person name="Barreto F.S."/>
            <person name="Watson E.T."/>
            <person name="Lima T.G."/>
            <person name="Willett C.S."/>
            <person name="Edmands S."/>
            <person name="Li W."/>
            <person name="Burton R.S."/>
        </authorList>
    </citation>
    <scope>NUCLEOTIDE SEQUENCE [LARGE SCALE GENOMIC DNA]</scope>
    <source>
        <strain evidence="1 2">San Diego</strain>
    </source>
</reference>
<accession>A0A553PN34</accession>
<name>A0A553PN34_TIGCA</name>
<comment type="caution">
    <text evidence="1">The sequence shown here is derived from an EMBL/GenBank/DDBJ whole genome shotgun (WGS) entry which is preliminary data.</text>
</comment>